<name>B4D3Z1_9BACT</name>
<evidence type="ECO:0000256" key="2">
    <source>
        <dbReference type="ARBA" id="ARBA00022723"/>
    </source>
</evidence>
<feature type="domain" description="Cytochrome c" evidence="5">
    <location>
        <begin position="660"/>
        <end position="796"/>
    </location>
</feature>
<sequence length="799" mass="88281">MATKRHKMHKNPFSSPFPFADARTATQHPTAKTLLCLLSLFVATPPFFAAEPDRDSPEAELASFKLPPGFEVNLWASERDGIVKPVQIRWDARGRLWAIGTTTYPQLKPGETPNDKVWILEDTKHAGHADKVTVFADGLMIPTGLEIAPTHGKESACYVGESPKLWLMTDTDGDGKADKKEVVLRGFGTGDNHQNINSFRWSPGGELMFSQGLHGHARVETPYGVVGLDEAGLWRYRPDEQRLDAFFGGSADPQNPWGWTFLHWGQPLLSAGNSGNMYFALPEMIRGYQGGRRDTIWAEGRGRKTSNPELLESSQFPDEWQNAIITGGYINNAVWTLHVEQDGAGFKISDDPKLPPLIQSTQGSFRPVDVKLGPDGALYICDWYNPIIGHYQASFRHPDRDKTHGRIWRVTYKGRPLLTPPPIADAPIEHLLENLHSPEKYVREQSKRELAGRPTKEVISAVRSWWPRLEPGHPDTEHALYEALGVCEWHESPQPELLQRVLASKAPEARAYAASTLARWADRLPPQFDVVEKLADLAHDEDPRVRLAAIVAAGNIPRPESMVVVLSAATQPRDKFINTALVAATAALKPQWEPVVAKGAPDWKPEWYALLKTLDKPKPKPAPAKKVTQLVSAPIVPIYGRVRASPYILGTIAADVTKNGNPKHGEEVFHRPEIACISCHHVGDKGGNIGPALDAIGSAQPLEFIIGAVLEPQREVKESFETYRITTKKGEELIGIIVAGNDSELTLRDPAGMEHTVAQADIAKREFIGSLMPAGLTDNLSPEDLRDLFAYLSQLGKAK</sequence>
<reference evidence="6 7" key="1">
    <citation type="journal article" date="2011" name="J. Bacteriol.">
        <title>Genome sequence of Chthoniobacter flavus Ellin428, an aerobic heterotrophic soil bacterium.</title>
        <authorList>
            <person name="Kant R."/>
            <person name="van Passel M.W."/>
            <person name="Palva A."/>
            <person name="Lucas S."/>
            <person name="Lapidus A."/>
            <person name="Glavina Del Rio T."/>
            <person name="Dalin E."/>
            <person name="Tice H."/>
            <person name="Bruce D."/>
            <person name="Goodwin L."/>
            <person name="Pitluck S."/>
            <person name="Larimer F.W."/>
            <person name="Land M.L."/>
            <person name="Hauser L."/>
            <person name="Sangwan P."/>
            <person name="de Vos W.M."/>
            <person name="Janssen P.H."/>
            <person name="Smidt H."/>
        </authorList>
    </citation>
    <scope>NUCLEOTIDE SEQUENCE [LARGE SCALE GENOMIC DNA]</scope>
    <source>
        <strain evidence="6 7">Ellin428</strain>
    </source>
</reference>
<dbReference type="InterPro" id="IPR009056">
    <property type="entry name" value="Cyt_c-like_dom"/>
</dbReference>
<dbReference type="Gene3D" id="1.25.10.10">
    <property type="entry name" value="Leucine-rich Repeat Variant"/>
    <property type="match status" value="1"/>
</dbReference>
<dbReference type="InterPro" id="IPR013427">
    <property type="entry name" value="Haem-bd_dom_put"/>
</dbReference>
<keyword evidence="2 4" id="KW-0479">Metal-binding</keyword>
<dbReference type="GO" id="GO:0020037">
    <property type="term" value="F:heme binding"/>
    <property type="evidence" value="ECO:0007669"/>
    <property type="project" value="InterPro"/>
</dbReference>
<accession>B4D3Z1</accession>
<dbReference type="AlphaFoldDB" id="B4D3Z1"/>
<dbReference type="Pfam" id="PF13646">
    <property type="entry name" value="HEAT_2"/>
    <property type="match status" value="1"/>
</dbReference>
<dbReference type="eggNOG" id="COG3474">
    <property type="taxonomic scope" value="Bacteria"/>
</dbReference>
<proteinExistence type="predicted"/>
<dbReference type="InterPro" id="IPR055557">
    <property type="entry name" value="DUF7133"/>
</dbReference>
<dbReference type="SUPFAM" id="SSF46626">
    <property type="entry name" value="Cytochrome c"/>
    <property type="match status" value="1"/>
</dbReference>
<dbReference type="PANTHER" id="PTHR33546">
    <property type="entry name" value="LARGE, MULTIFUNCTIONAL SECRETED PROTEIN-RELATED"/>
    <property type="match status" value="1"/>
</dbReference>
<dbReference type="SUPFAM" id="SSF50952">
    <property type="entry name" value="Soluble quinoprotein glucose dehydrogenase"/>
    <property type="match status" value="1"/>
</dbReference>
<dbReference type="STRING" id="497964.CfE428DRAFT_3629"/>
<dbReference type="InterPro" id="IPR013428">
    <property type="entry name" value="Membrane-bound_put_N"/>
</dbReference>
<evidence type="ECO:0000313" key="7">
    <source>
        <dbReference type="Proteomes" id="UP000005824"/>
    </source>
</evidence>
<dbReference type="InterPro" id="IPR011042">
    <property type="entry name" value="6-blade_b-propeller_TolB-like"/>
</dbReference>
<dbReference type="GO" id="GO:0046872">
    <property type="term" value="F:metal ion binding"/>
    <property type="evidence" value="ECO:0007669"/>
    <property type="project" value="UniProtKB-KW"/>
</dbReference>
<dbReference type="PANTHER" id="PTHR33546:SF1">
    <property type="entry name" value="LARGE, MULTIFUNCTIONAL SECRETED PROTEIN"/>
    <property type="match status" value="1"/>
</dbReference>
<organism evidence="6 7">
    <name type="scientific">Chthoniobacter flavus Ellin428</name>
    <dbReference type="NCBI Taxonomy" id="497964"/>
    <lineage>
        <taxon>Bacteria</taxon>
        <taxon>Pseudomonadati</taxon>
        <taxon>Verrucomicrobiota</taxon>
        <taxon>Spartobacteria</taxon>
        <taxon>Chthoniobacterales</taxon>
        <taxon>Chthoniobacteraceae</taxon>
        <taxon>Chthoniobacter</taxon>
    </lineage>
</organism>
<dbReference type="Gene3D" id="1.10.760.10">
    <property type="entry name" value="Cytochrome c-like domain"/>
    <property type="match status" value="1"/>
</dbReference>
<dbReference type="InterPro" id="IPR011989">
    <property type="entry name" value="ARM-like"/>
</dbReference>
<comment type="caution">
    <text evidence="6">The sequence shown here is derived from an EMBL/GenBank/DDBJ whole genome shotgun (WGS) entry which is preliminary data.</text>
</comment>
<dbReference type="InterPro" id="IPR011041">
    <property type="entry name" value="Quinoprot_gluc/sorb_DH_b-prop"/>
</dbReference>
<evidence type="ECO:0000256" key="3">
    <source>
        <dbReference type="ARBA" id="ARBA00023004"/>
    </source>
</evidence>
<evidence type="ECO:0000256" key="4">
    <source>
        <dbReference type="PROSITE-ProRule" id="PRU00433"/>
    </source>
</evidence>
<dbReference type="SUPFAM" id="SSF48371">
    <property type="entry name" value="ARM repeat"/>
    <property type="match status" value="1"/>
</dbReference>
<evidence type="ECO:0000313" key="6">
    <source>
        <dbReference type="EMBL" id="EDY18971.1"/>
    </source>
</evidence>
<dbReference type="eggNOG" id="COG2133">
    <property type="taxonomic scope" value="Bacteria"/>
</dbReference>
<gene>
    <name evidence="6" type="ORF">CfE428DRAFT_3629</name>
</gene>
<dbReference type="InParanoid" id="B4D3Z1"/>
<evidence type="ECO:0000256" key="1">
    <source>
        <dbReference type="ARBA" id="ARBA00022617"/>
    </source>
</evidence>
<dbReference type="GO" id="GO:0009055">
    <property type="term" value="F:electron transfer activity"/>
    <property type="evidence" value="ECO:0007669"/>
    <property type="project" value="InterPro"/>
</dbReference>
<keyword evidence="7" id="KW-1185">Reference proteome</keyword>
<keyword evidence="3 4" id="KW-0408">Iron</keyword>
<dbReference type="InterPro" id="IPR016024">
    <property type="entry name" value="ARM-type_fold"/>
</dbReference>
<dbReference type="InterPro" id="IPR036909">
    <property type="entry name" value="Cyt_c-like_dom_sf"/>
</dbReference>
<protein>
    <submittedName>
        <fullName evidence="6">Membrane-bound dehydrogenase domain protein</fullName>
    </submittedName>
</protein>
<dbReference type="PROSITE" id="PS51007">
    <property type="entry name" value="CYTC"/>
    <property type="match status" value="1"/>
</dbReference>
<keyword evidence="1 4" id="KW-0349">Heme</keyword>
<evidence type="ECO:0000259" key="5">
    <source>
        <dbReference type="PROSITE" id="PS51007"/>
    </source>
</evidence>
<dbReference type="EMBL" id="ABVL01000010">
    <property type="protein sequence ID" value="EDY18971.1"/>
    <property type="molecule type" value="Genomic_DNA"/>
</dbReference>
<dbReference type="NCBIfam" id="TIGR02604">
    <property type="entry name" value="Piru_Ver_Nterm"/>
    <property type="match status" value="1"/>
</dbReference>
<dbReference type="Pfam" id="PF23500">
    <property type="entry name" value="DUF7133"/>
    <property type="match status" value="2"/>
</dbReference>
<dbReference type="Gene3D" id="2.120.10.30">
    <property type="entry name" value="TolB, C-terminal domain"/>
    <property type="match status" value="1"/>
</dbReference>
<dbReference type="NCBIfam" id="TIGR02603">
    <property type="entry name" value="CxxCH_TIGR02603"/>
    <property type="match status" value="1"/>
</dbReference>
<dbReference type="Proteomes" id="UP000005824">
    <property type="component" value="Unassembled WGS sequence"/>
</dbReference>